<dbReference type="STRING" id="188477.A0A433TP59"/>
<evidence type="ECO:0000256" key="1">
    <source>
        <dbReference type="ARBA" id="ARBA00022527"/>
    </source>
</evidence>
<dbReference type="InterPro" id="IPR001245">
    <property type="entry name" value="Ser-Thr/Tyr_kinase_cat_dom"/>
</dbReference>
<dbReference type="PROSITE" id="PS50011">
    <property type="entry name" value="PROTEIN_KINASE_DOM"/>
    <property type="match status" value="1"/>
</dbReference>
<dbReference type="Gene3D" id="3.30.200.20">
    <property type="entry name" value="Phosphorylase Kinase, domain 1"/>
    <property type="match status" value="1"/>
</dbReference>
<evidence type="ECO:0000256" key="6">
    <source>
        <dbReference type="ARBA" id="ARBA00047899"/>
    </source>
</evidence>
<dbReference type="PANTHER" id="PTHR44329:SF288">
    <property type="entry name" value="MITOGEN-ACTIVATED PROTEIN KINASE KINASE KINASE 20"/>
    <property type="match status" value="1"/>
</dbReference>
<evidence type="ECO:0000259" key="10">
    <source>
        <dbReference type="PROSITE" id="PS50011"/>
    </source>
</evidence>
<evidence type="ECO:0000256" key="2">
    <source>
        <dbReference type="ARBA" id="ARBA00022679"/>
    </source>
</evidence>
<dbReference type="EMBL" id="RQTK01000249">
    <property type="protein sequence ID" value="RUS83296.1"/>
    <property type="molecule type" value="Genomic_DNA"/>
</dbReference>
<dbReference type="InterPro" id="IPR011009">
    <property type="entry name" value="Kinase-like_dom_sf"/>
</dbReference>
<comment type="caution">
    <text evidence="11">The sequence shown here is derived from an EMBL/GenBank/DDBJ whole genome shotgun (WGS) entry which is preliminary data.</text>
</comment>
<evidence type="ECO:0000313" key="12">
    <source>
        <dbReference type="Proteomes" id="UP000271974"/>
    </source>
</evidence>
<dbReference type="InterPro" id="IPR008271">
    <property type="entry name" value="Ser/Thr_kinase_AS"/>
</dbReference>
<dbReference type="FunFam" id="3.30.200.20:FF:000034">
    <property type="entry name" value="Kinase suppressor of Ras 1"/>
    <property type="match status" value="1"/>
</dbReference>
<evidence type="ECO:0000256" key="7">
    <source>
        <dbReference type="ARBA" id="ARBA00048679"/>
    </source>
</evidence>
<comment type="catalytic activity">
    <reaction evidence="7">
        <text>L-seryl-[protein] + ATP = O-phospho-L-seryl-[protein] + ADP + H(+)</text>
        <dbReference type="Rhea" id="RHEA:17989"/>
        <dbReference type="Rhea" id="RHEA-COMP:9863"/>
        <dbReference type="Rhea" id="RHEA-COMP:11604"/>
        <dbReference type="ChEBI" id="CHEBI:15378"/>
        <dbReference type="ChEBI" id="CHEBI:29999"/>
        <dbReference type="ChEBI" id="CHEBI:30616"/>
        <dbReference type="ChEBI" id="CHEBI:83421"/>
        <dbReference type="ChEBI" id="CHEBI:456216"/>
        <dbReference type="EC" id="2.7.11.1"/>
    </reaction>
</comment>
<dbReference type="Pfam" id="PF07714">
    <property type="entry name" value="PK_Tyr_Ser-Thr"/>
    <property type="match status" value="1"/>
</dbReference>
<evidence type="ECO:0000313" key="11">
    <source>
        <dbReference type="EMBL" id="RUS83296.1"/>
    </source>
</evidence>
<keyword evidence="4" id="KW-0418">Kinase</keyword>
<evidence type="ECO:0000256" key="4">
    <source>
        <dbReference type="ARBA" id="ARBA00022777"/>
    </source>
</evidence>
<dbReference type="AlphaFoldDB" id="A0A433TP59"/>
<keyword evidence="1" id="KW-0723">Serine/threonine-protein kinase</keyword>
<gene>
    <name evidence="11" type="ORF">EGW08_008918</name>
</gene>
<keyword evidence="12" id="KW-1185">Reference proteome</keyword>
<feature type="compositionally biased region" description="Low complexity" evidence="9">
    <location>
        <begin position="35"/>
        <end position="54"/>
    </location>
</feature>
<dbReference type="PANTHER" id="PTHR44329">
    <property type="entry name" value="SERINE/THREONINE-PROTEIN KINASE TNNI3K-RELATED"/>
    <property type="match status" value="1"/>
</dbReference>
<reference evidence="11 12" key="1">
    <citation type="submission" date="2019-01" db="EMBL/GenBank/DDBJ databases">
        <title>A draft genome assembly of the solar-powered sea slug Elysia chlorotica.</title>
        <authorList>
            <person name="Cai H."/>
            <person name="Li Q."/>
            <person name="Fang X."/>
            <person name="Li J."/>
            <person name="Curtis N.E."/>
            <person name="Altenburger A."/>
            <person name="Shibata T."/>
            <person name="Feng M."/>
            <person name="Maeda T."/>
            <person name="Schwartz J.A."/>
            <person name="Shigenobu S."/>
            <person name="Lundholm N."/>
            <person name="Nishiyama T."/>
            <person name="Yang H."/>
            <person name="Hasebe M."/>
            <person name="Li S."/>
            <person name="Pierce S.K."/>
            <person name="Wang J."/>
        </authorList>
    </citation>
    <scope>NUCLEOTIDE SEQUENCE [LARGE SCALE GENOMIC DNA]</scope>
    <source>
        <strain evidence="11">EC2010</strain>
        <tissue evidence="11">Whole organism of an adult</tissue>
    </source>
</reference>
<dbReference type="InterPro" id="IPR000719">
    <property type="entry name" value="Prot_kinase_dom"/>
</dbReference>
<proteinExistence type="predicted"/>
<comment type="catalytic activity">
    <reaction evidence="6">
        <text>L-threonyl-[protein] + ATP = O-phospho-L-threonyl-[protein] + ADP + H(+)</text>
        <dbReference type="Rhea" id="RHEA:46608"/>
        <dbReference type="Rhea" id="RHEA-COMP:11060"/>
        <dbReference type="Rhea" id="RHEA-COMP:11605"/>
        <dbReference type="ChEBI" id="CHEBI:15378"/>
        <dbReference type="ChEBI" id="CHEBI:30013"/>
        <dbReference type="ChEBI" id="CHEBI:30616"/>
        <dbReference type="ChEBI" id="CHEBI:61977"/>
        <dbReference type="ChEBI" id="CHEBI:456216"/>
        <dbReference type="EC" id="2.7.11.1"/>
    </reaction>
</comment>
<feature type="binding site" evidence="8">
    <location>
        <position position="312"/>
    </location>
    <ligand>
        <name>ATP</name>
        <dbReference type="ChEBI" id="CHEBI:30616"/>
    </ligand>
</feature>
<dbReference type="PROSITE" id="PS00107">
    <property type="entry name" value="PROTEIN_KINASE_ATP"/>
    <property type="match status" value="1"/>
</dbReference>
<organism evidence="11 12">
    <name type="scientific">Elysia chlorotica</name>
    <name type="common">Eastern emerald elysia</name>
    <name type="synonym">Sea slug</name>
    <dbReference type="NCBI Taxonomy" id="188477"/>
    <lineage>
        <taxon>Eukaryota</taxon>
        <taxon>Metazoa</taxon>
        <taxon>Spiralia</taxon>
        <taxon>Lophotrochozoa</taxon>
        <taxon>Mollusca</taxon>
        <taxon>Gastropoda</taxon>
        <taxon>Heterobranchia</taxon>
        <taxon>Euthyneura</taxon>
        <taxon>Panpulmonata</taxon>
        <taxon>Sacoglossa</taxon>
        <taxon>Placobranchoidea</taxon>
        <taxon>Plakobranchidae</taxon>
        <taxon>Elysia</taxon>
    </lineage>
</organism>
<name>A0A433TP59_ELYCH</name>
<dbReference type="GO" id="GO:0004674">
    <property type="term" value="F:protein serine/threonine kinase activity"/>
    <property type="evidence" value="ECO:0007669"/>
    <property type="project" value="UniProtKB-KW"/>
</dbReference>
<feature type="domain" description="Protein kinase" evidence="10">
    <location>
        <begin position="285"/>
        <end position="565"/>
    </location>
</feature>
<keyword evidence="2" id="KW-0808">Transferase</keyword>
<dbReference type="GO" id="GO:0005524">
    <property type="term" value="F:ATP binding"/>
    <property type="evidence" value="ECO:0007669"/>
    <property type="project" value="UniProtKB-UniRule"/>
</dbReference>
<dbReference type="InterPro" id="IPR051681">
    <property type="entry name" value="Ser/Thr_Kinases-Pseudokinases"/>
</dbReference>
<evidence type="ECO:0000256" key="8">
    <source>
        <dbReference type="PROSITE-ProRule" id="PRU10141"/>
    </source>
</evidence>
<protein>
    <recommendedName>
        <fullName evidence="10">Protein kinase domain-containing protein</fullName>
    </recommendedName>
</protein>
<evidence type="ECO:0000256" key="9">
    <source>
        <dbReference type="SAM" id="MobiDB-lite"/>
    </source>
</evidence>
<dbReference type="InterPro" id="IPR017441">
    <property type="entry name" value="Protein_kinase_ATP_BS"/>
</dbReference>
<feature type="region of interest" description="Disordered" evidence="9">
    <location>
        <begin position="1"/>
        <end position="57"/>
    </location>
</feature>
<dbReference type="SMART" id="SM00220">
    <property type="entry name" value="S_TKc"/>
    <property type="match status" value="1"/>
</dbReference>
<keyword evidence="5 8" id="KW-0067">ATP-binding</keyword>
<dbReference type="Proteomes" id="UP000271974">
    <property type="component" value="Unassembled WGS sequence"/>
</dbReference>
<evidence type="ECO:0000256" key="5">
    <source>
        <dbReference type="ARBA" id="ARBA00022840"/>
    </source>
</evidence>
<keyword evidence="3 8" id="KW-0547">Nucleotide-binding</keyword>
<dbReference type="Gene3D" id="1.10.510.10">
    <property type="entry name" value="Transferase(Phosphotransferase) domain 1"/>
    <property type="match status" value="1"/>
</dbReference>
<dbReference type="SUPFAM" id="SSF56112">
    <property type="entry name" value="Protein kinase-like (PK-like)"/>
    <property type="match status" value="1"/>
</dbReference>
<accession>A0A433TP59</accession>
<dbReference type="OrthoDB" id="4062651at2759"/>
<sequence>MPRNYVDNAMNRSLGRVGMPHGSAVHSRSSGGGSFSSSSSSGSFSSPSSSSSRGYVDNAMNRSLGRVGLPVGTAVHSRGASASSSSPSSSRRYVNNALNQRLGRVGLVVGTAVHRKGEPLPNPILKPFSEMDGKVYKDNAFNRKHKRVGLTLGSKPVRKAASVYQDNPVNQYLGRVGLPMGSKAVPKSQLAKIRDWLKNSECFVEDSGYDDLNSAIFSEYDFNDPEANEQYNDNFDHVVEALNRARQEDIWRELNDKPIQCCTEPSDTGIGLLKAQGKPIEFKDLKILDKIGHGGFGIVYLADYNGQAVAVKVLTQTNLSKNRLNLFEKEIINHSKLDHDNIVRFYGPCLERPKLAIVMEYMDASLFESIHINEVNFLSIHKLHITQDITSGLDYLHSLPLVHGDLKTQNVLLINVPDTPAYDKDQPTRAKLSDFGLSELKSDSETSQSVMLQRKLPVGATLRYAAPEVIRGEMLNKDEMLRTDIYSMGLIIMELVVEATAFEDLTVTQLMKQVGEKGLTPSAPEGLTLDARLERMLQACWSFKPNQRPDARQLKKLAFKLDALMEEE</sequence>
<evidence type="ECO:0000256" key="3">
    <source>
        <dbReference type="ARBA" id="ARBA00022741"/>
    </source>
</evidence>
<dbReference type="PROSITE" id="PS00108">
    <property type="entry name" value="PROTEIN_KINASE_ST"/>
    <property type="match status" value="1"/>
</dbReference>